<dbReference type="PANTHER" id="PTHR13966">
    <property type="entry name" value="ENDONUCLEASE RELATED"/>
    <property type="match status" value="1"/>
</dbReference>
<feature type="domain" description="ENPP1-3/EXOG-like endonuclease/phosphodiesterase" evidence="1">
    <location>
        <begin position="34"/>
        <end position="228"/>
    </location>
</feature>
<keyword evidence="4" id="KW-1185">Reference proteome</keyword>
<dbReference type="InterPro" id="IPR040255">
    <property type="entry name" value="Non-specific_endonuclease"/>
</dbReference>
<dbReference type="CDD" id="cd00091">
    <property type="entry name" value="NUC"/>
    <property type="match status" value="1"/>
</dbReference>
<keyword evidence="3" id="KW-0540">Nuclease</keyword>
<dbReference type="Gene3D" id="3.40.570.10">
    <property type="entry name" value="Extracellular Endonuclease, subunit A"/>
    <property type="match status" value="1"/>
</dbReference>
<dbReference type="InterPro" id="IPR001604">
    <property type="entry name" value="Endo_G_ENPP1-like_dom"/>
</dbReference>
<evidence type="ECO:0000259" key="1">
    <source>
        <dbReference type="SMART" id="SM00477"/>
    </source>
</evidence>
<sequence length="265" mass="30276">MAFDANFLSTAIQPPKLKQADDAFQLDGSEIIDYTHFSLALSSQTKFAIWVAWNIDGMNLKRIPRKGSSFFEDSRIPSESQAGNRLYKSNPLDRGHLARRVDLNWGDYAEAKKANSDSFVFTNIAPQMDSFNQSGKGGVWGELENSLYDQTEMDRSRVSIIGGCIFHEDDREYRGYKIPTEFYKTVLYEESSVLKTKSFILTQDLSRLSFLDLEAFKTYEVAPSEIEAKCNFTFDDAIHKANEFDLNSFIQTERKPLISSSELNW</sequence>
<keyword evidence="3" id="KW-0255">Endonuclease</keyword>
<dbReference type="RefSeq" id="WP_214611127.1">
    <property type="nucleotide sequence ID" value="NZ_JACATN010000002.1"/>
</dbReference>
<dbReference type="GO" id="GO:0004519">
    <property type="term" value="F:endonuclease activity"/>
    <property type="evidence" value="ECO:0007669"/>
    <property type="project" value="UniProtKB-KW"/>
</dbReference>
<keyword evidence="3" id="KW-0378">Hydrolase</keyword>
<evidence type="ECO:0000259" key="2">
    <source>
        <dbReference type="SMART" id="SM00892"/>
    </source>
</evidence>
<dbReference type="InterPro" id="IPR044929">
    <property type="entry name" value="DNA/RNA_non-sp_Endonuclease_sf"/>
</dbReference>
<dbReference type="PANTHER" id="PTHR13966:SF5">
    <property type="entry name" value="ENDONUCLEASE G, MITOCHONDRIAL"/>
    <property type="match status" value="1"/>
</dbReference>
<evidence type="ECO:0000313" key="4">
    <source>
        <dbReference type="Proteomes" id="UP000740413"/>
    </source>
</evidence>
<dbReference type="EMBL" id="JACATN010000002">
    <property type="protein sequence ID" value="MBT2160935.1"/>
    <property type="molecule type" value="Genomic_DNA"/>
</dbReference>
<dbReference type="SMART" id="SM00477">
    <property type="entry name" value="NUC"/>
    <property type="match status" value="1"/>
</dbReference>
<dbReference type="SUPFAM" id="SSF54060">
    <property type="entry name" value="His-Me finger endonucleases"/>
    <property type="match status" value="1"/>
</dbReference>
<protein>
    <submittedName>
        <fullName evidence="3">DNA/RNA non-specific endonuclease</fullName>
    </submittedName>
</protein>
<organism evidence="3 4">
    <name type="scientific">Zobellia barbeyronii</name>
    <dbReference type="NCBI Taxonomy" id="2748009"/>
    <lineage>
        <taxon>Bacteria</taxon>
        <taxon>Pseudomonadati</taxon>
        <taxon>Bacteroidota</taxon>
        <taxon>Flavobacteriia</taxon>
        <taxon>Flavobacteriales</taxon>
        <taxon>Flavobacteriaceae</taxon>
        <taxon>Zobellia</taxon>
    </lineage>
</organism>
<gene>
    <name evidence="3" type="ORF">HW347_06640</name>
</gene>
<dbReference type="Pfam" id="PF01223">
    <property type="entry name" value="Endonuclease_NS"/>
    <property type="match status" value="1"/>
</dbReference>
<evidence type="ECO:0000313" key="3">
    <source>
        <dbReference type="EMBL" id="MBT2160935.1"/>
    </source>
</evidence>
<dbReference type="InterPro" id="IPR020821">
    <property type="entry name" value="ENPP1-3/EXOG-like_nuc-like"/>
</dbReference>
<name>A0ABS5WBZ7_9FLAO</name>
<dbReference type="InterPro" id="IPR044925">
    <property type="entry name" value="His-Me_finger_sf"/>
</dbReference>
<comment type="caution">
    <text evidence="3">The sequence shown here is derived from an EMBL/GenBank/DDBJ whole genome shotgun (WGS) entry which is preliminary data.</text>
</comment>
<proteinExistence type="predicted"/>
<accession>A0ABS5WBZ7</accession>
<reference evidence="4" key="1">
    <citation type="submission" date="2023-07" db="EMBL/GenBank/DDBJ databases">
        <title>Zobellia barbeyronii sp. nov., a new marine flavobacterium, isolated from green and red algae.</title>
        <authorList>
            <person name="Nedashkovskaya O.I."/>
            <person name="Otstavnykh N."/>
            <person name="Zhukova N."/>
            <person name="Guzev K."/>
            <person name="Chausova V."/>
            <person name="Tekutyeva L."/>
            <person name="Mikhailov V."/>
            <person name="Isaeva M."/>
        </authorList>
    </citation>
    <scope>NUCLEOTIDE SEQUENCE [LARGE SCALE GENOMIC DNA]</scope>
    <source>
        <strain evidence="4">KMM 6746</strain>
    </source>
</reference>
<dbReference type="SMART" id="SM00892">
    <property type="entry name" value="Endonuclease_NS"/>
    <property type="match status" value="1"/>
</dbReference>
<feature type="domain" description="DNA/RNA non-specific endonuclease/pyrophosphatase/phosphodiesterase" evidence="2">
    <location>
        <begin position="33"/>
        <end position="241"/>
    </location>
</feature>
<dbReference type="Proteomes" id="UP000740413">
    <property type="component" value="Unassembled WGS sequence"/>
</dbReference>